<evidence type="ECO:0000256" key="3">
    <source>
        <dbReference type="ARBA" id="ARBA00022827"/>
    </source>
</evidence>
<gene>
    <name evidence="5" type="ORF">ACFQ04_00825</name>
</gene>
<organism evidence="5 6">
    <name type="scientific">Williamsia deligens</name>
    <dbReference type="NCBI Taxonomy" id="321325"/>
    <lineage>
        <taxon>Bacteria</taxon>
        <taxon>Bacillati</taxon>
        <taxon>Actinomycetota</taxon>
        <taxon>Actinomycetes</taxon>
        <taxon>Mycobacteriales</taxon>
        <taxon>Nocardiaceae</taxon>
        <taxon>Williamsia</taxon>
    </lineage>
</organism>
<evidence type="ECO:0000256" key="1">
    <source>
        <dbReference type="ARBA" id="ARBA00001974"/>
    </source>
</evidence>
<evidence type="ECO:0000259" key="4">
    <source>
        <dbReference type="Pfam" id="PF01494"/>
    </source>
</evidence>
<name>A0ABW3G412_9NOCA</name>
<proteinExistence type="predicted"/>
<dbReference type="InterPro" id="IPR002938">
    <property type="entry name" value="FAD-bd"/>
</dbReference>
<evidence type="ECO:0000256" key="2">
    <source>
        <dbReference type="ARBA" id="ARBA00022630"/>
    </source>
</evidence>
<dbReference type="InterPro" id="IPR050641">
    <property type="entry name" value="RIFMO-like"/>
</dbReference>
<dbReference type="PANTHER" id="PTHR43004:SF19">
    <property type="entry name" value="BINDING MONOOXYGENASE, PUTATIVE (JCVI)-RELATED"/>
    <property type="match status" value="1"/>
</dbReference>
<dbReference type="InterPro" id="IPR036188">
    <property type="entry name" value="FAD/NAD-bd_sf"/>
</dbReference>
<dbReference type="Pfam" id="PF01494">
    <property type="entry name" value="FAD_binding_3"/>
    <property type="match status" value="1"/>
</dbReference>
<protein>
    <submittedName>
        <fullName evidence="5">FAD-dependent oxidoreductase</fullName>
    </submittedName>
</protein>
<keyword evidence="3" id="KW-0274">FAD</keyword>
<dbReference type="Gene3D" id="3.30.70.2450">
    <property type="match status" value="1"/>
</dbReference>
<feature type="domain" description="FAD-binding" evidence="4">
    <location>
        <begin position="10"/>
        <end position="329"/>
    </location>
</feature>
<dbReference type="EMBL" id="JBHTIL010000001">
    <property type="protein sequence ID" value="MFD0924270.1"/>
    <property type="molecule type" value="Genomic_DNA"/>
</dbReference>
<sequence>MMTSTAPRTALVVGAGPTGLTAAIALRMRGVDVRVVDAAAEGANTSRAAVIHPRTLEVLEPLGVVEAITGRAIRVPRFDIRDGTRTVAHLDLSGLPTRYPWTSMISQADTERILRERLSVVGGGVEWSTAVTGLENPGDERPVVRLESGEQVRPDVVIGADGMHSAVRDLVGIDFPGSGYEQSFVLADVAMDWPVGRDTVSLTFAPDGLVVVAPLPDNRFRVVATMDDAPREPTARQIEDILARRGGSTRVHDVAWSGRFRVHHRLAQTYRRGPVFLVGDAAHVHSPAGGQGMNIGVQDAVTLADILVAGDDPDSYEARRRPRARRVLALTDRMTRAAVVRGSATRRARNRVIATALSVPAVRTRAAMEIAELSHR</sequence>
<comment type="cofactor">
    <cofactor evidence="1">
        <name>FAD</name>
        <dbReference type="ChEBI" id="CHEBI:57692"/>
    </cofactor>
</comment>
<dbReference type="PRINTS" id="PR00420">
    <property type="entry name" value="RNGMNOXGNASE"/>
</dbReference>
<evidence type="ECO:0000313" key="6">
    <source>
        <dbReference type="Proteomes" id="UP001597068"/>
    </source>
</evidence>
<reference evidence="6" key="1">
    <citation type="journal article" date="2019" name="Int. J. Syst. Evol. Microbiol.">
        <title>The Global Catalogue of Microorganisms (GCM) 10K type strain sequencing project: providing services to taxonomists for standard genome sequencing and annotation.</title>
        <authorList>
            <consortium name="The Broad Institute Genomics Platform"/>
            <consortium name="The Broad Institute Genome Sequencing Center for Infectious Disease"/>
            <person name="Wu L."/>
            <person name="Ma J."/>
        </authorList>
    </citation>
    <scope>NUCLEOTIDE SEQUENCE [LARGE SCALE GENOMIC DNA]</scope>
    <source>
        <strain evidence="6">CCUG 50873</strain>
    </source>
</reference>
<keyword evidence="2" id="KW-0285">Flavoprotein</keyword>
<evidence type="ECO:0000313" key="5">
    <source>
        <dbReference type="EMBL" id="MFD0924270.1"/>
    </source>
</evidence>
<dbReference type="PANTHER" id="PTHR43004">
    <property type="entry name" value="TRK SYSTEM POTASSIUM UPTAKE PROTEIN"/>
    <property type="match status" value="1"/>
</dbReference>
<dbReference type="RefSeq" id="WP_308214103.1">
    <property type="nucleotide sequence ID" value="NZ_BAAAMO010000002.1"/>
</dbReference>
<dbReference type="Gene3D" id="3.50.50.60">
    <property type="entry name" value="FAD/NAD(P)-binding domain"/>
    <property type="match status" value="1"/>
</dbReference>
<dbReference type="Proteomes" id="UP001597068">
    <property type="component" value="Unassembled WGS sequence"/>
</dbReference>
<dbReference type="SUPFAM" id="SSF51905">
    <property type="entry name" value="FAD/NAD(P)-binding domain"/>
    <property type="match status" value="1"/>
</dbReference>
<comment type="caution">
    <text evidence="5">The sequence shown here is derived from an EMBL/GenBank/DDBJ whole genome shotgun (WGS) entry which is preliminary data.</text>
</comment>
<accession>A0ABW3G412</accession>
<keyword evidence="6" id="KW-1185">Reference proteome</keyword>